<keyword evidence="9" id="KW-1185">Reference proteome</keyword>
<feature type="signal peptide" evidence="6">
    <location>
        <begin position="1"/>
        <end position="21"/>
    </location>
</feature>
<evidence type="ECO:0000256" key="2">
    <source>
        <dbReference type="ARBA" id="ARBA00022692"/>
    </source>
</evidence>
<proteinExistence type="predicted"/>
<accession>A0AAD9JEL8</accession>
<evidence type="ECO:0000313" key="9">
    <source>
        <dbReference type="Proteomes" id="UP001208570"/>
    </source>
</evidence>
<protein>
    <recommendedName>
        <fullName evidence="7">APCDD1 domain-containing protein</fullName>
    </recommendedName>
</protein>
<keyword evidence="4" id="KW-0472">Membrane</keyword>
<keyword evidence="2" id="KW-0812">Transmembrane</keyword>
<dbReference type="Pfam" id="PF14921">
    <property type="entry name" value="APCDDC"/>
    <property type="match status" value="2"/>
</dbReference>
<feature type="domain" description="APCDD1" evidence="7">
    <location>
        <begin position="44"/>
        <end position="284"/>
    </location>
</feature>
<dbReference type="SMART" id="SM01352">
    <property type="entry name" value="APCDDC"/>
    <property type="match status" value="2"/>
</dbReference>
<keyword evidence="5" id="KW-0325">Glycoprotein</keyword>
<dbReference type="InterPro" id="IPR029405">
    <property type="entry name" value="APCDD1_dom"/>
</dbReference>
<evidence type="ECO:0000259" key="7">
    <source>
        <dbReference type="SMART" id="SM01352"/>
    </source>
</evidence>
<evidence type="ECO:0000256" key="6">
    <source>
        <dbReference type="SAM" id="SignalP"/>
    </source>
</evidence>
<dbReference type="InterPro" id="IPR042425">
    <property type="entry name" value="APCDD1"/>
</dbReference>
<evidence type="ECO:0000256" key="5">
    <source>
        <dbReference type="ARBA" id="ARBA00023180"/>
    </source>
</evidence>
<gene>
    <name evidence="8" type="ORF">LSH36_372g04089</name>
</gene>
<name>A0AAD9JEL8_9ANNE</name>
<keyword evidence="3 6" id="KW-0732">Signal</keyword>
<evidence type="ECO:0000256" key="1">
    <source>
        <dbReference type="ARBA" id="ARBA00004167"/>
    </source>
</evidence>
<dbReference type="AlphaFoldDB" id="A0AAD9JEL8"/>
<dbReference type="PANTHER" id="PTHR31021:SF1">
    <property type="entry name" value="CHROMOSOME UNDETERMINED SCAFFOLD_56, WHOLE GENOME SHOTGUN SEQUENCE"/>
    <property type="match status" value="1"/>
</dbReference>
<dbReference type="GO" id="GO:0030178">
    <property type="term" value="P:negative regulation of Wnt signaling pathway"/>
    <property type="evidence" value="ECO:0007669"/>
    <property type="project" value="InterPro"/>
</dbReference>
<dbReference type="GO" id="GO:0005886">
    <property type="term" value="C:plasma membrane"/>
    <property type="evidence" value="ECO:0007669"/>
    <property type="project" value="InterPro"/>
</dbReference>
<dbReference type="EMBL" id="JAODUP010000372">
    <property type="protein sequence ID" value="KAK2151221.1"/>
    <property type="molecule type" value="Genomic_DNA"/>
</dbReference>
<evidence type="ECO:0000313" key="8">
    <source>
        <dbReference type="EMBL" id="KAK2151221.1"/>
    </source>
</evidence>
<reference evidence="8" key="1">
    <citation type="journal article" date="2023" name="Mol. Biol. Evol.">
        <title>Third-Generation Sequencing Reveals the Adaptive Role of the Epigenome in Three Deep-Sea Polychaetes.</title>
        <authorList>
            <person name="Perez M."/>
            <person name="Aroh O."/>
            <person name="Sun Y."/>
            <person name="Lan Y."/>
            <person name="Juniper S.K."/>
            <person name="Young C.R."/>
            <person name="Angers B."/>
            <person name="Qian P.Y."/>
        </authorList>
    </citation>
    <scope>NUCLEOTIDE SEQUENCE</scope>
    <source>
        <strain evidence="8">P08H-3</strain>
    </source>
</reference>
<dbReference type="Proteomes" id="UP001208570">
    <property type="component" value="Unassembled WGS sequence"/>
</dbReference>
<comment type="caution">
    <text evidence="8">The sequence shown here is derived from an EMBL/GenBank/DDBJ whole genome shotgun (WGS) entry which is preliminary data.</text>
</comment>
<feature type="domain" description="APCDD1" evidence="7">
    <location>
        <begin position="285"/>
        <end position="483"/>
    </location>
</feature>
<evidence type="ECO:0000256" key="4">
    <source>
        <dbReference type="ARBA" id="ARBA00023136"/>
    </source>
</evidence>
<dbReference type="GO" id="GO:0017147">
    <property type="term" value="F:Wnt-protein binding"/>
    <property type="evidence" value="ECO:0007669"/>
    <property type="project" value="InterPro"/>
</dbReference>
<evidence type="ECO:0000256" key="3">
    <source>
        <dbReference type="ARBA" id="ARBA00022729"/>
    </source>
</evidence>
<organism evidence="8 9">
    <name type="scientific">Paralvinella palmiformis</name>
    <dbReference type="NCBI Taxonomy" id="53620"/>
    <lineage>
        <taxon>Eukaryota</taxon>
        <taxon>Metazoa</taxon>
        <taxon>Spiralia</taxon>
        <taxon>Lophotrochozoa</taxon>
        <taxon>Annelida</taxon>
        <taxon>Polychaeta</taxon>
        <taxon>Sedentaria</taxon>
        <taxon>Canalipalpata</taxon>
        <taxon>Terebellida</taxon>
        <taxon>Terebelliformia</taxon>
        <taxon>Alvinellidae</taxon>
        <taxon>Paralvinella</taxon>
    </lineage>
</organism>
<sequence>MKEHTLIRAAYLCAVLSQITAGDVTDLLKYDRKENTITVERDLQCSHQMSRVYHEDVITPFPPNLVGEWTSVRCEVRPGPQFLLRKYRFYEDSRFSAIQYYYEDSRCKRPMYTLLATGSYFARHPSWILAGATEMDYQLNHVRIMPATDRMARLLTNKVNASCPSYANADWKKAAWHDLFSYIEIPDKDYPEEDAVLLEDKDCLSAISFSMHELQLLRLEIRKRHHAAEKRLLLGDIHTEPSERRSYRPTGFQEPLVYMDQTDNCPVCSALISSDEYHPPRLRTHHHPTKRVHLTGSWVSTECETRPNGVFITRHLTFSDDDRTWQGHYYHFLDGRCRRPQFTAYVRGKYTYVGGSKVIDGAHQIDFQVLESRVKATDPEVVRSLNDPLTGCGSRQWLIDSEQDITAAGGCRALGIRLPHTEYELVRVEKRHHALLLYFGQRPTFGAVFSPWKRPTSFQNPLVKCTDGTAMVAPSYGHRVMAMAKRADGVASQRSWHPALFVVSLSLAISSALIK</sequence>
<dbReference type="PANTHER" id="PTHR31021">
    <property type="entry name" value="ADENOMATOSIS POLYPOSIS COLI DOWN-REGULATED 1"/>
    <property type="match status" value="1"/>
</dbReference>
<comment type="subcellular location">
    <subcellularLocation>
        <location evidence="1">Membrane</location>
        <topology evidence="1">Single-pass membrane protein</topology>
    </subcellularLocation>
</comment>
<feature type="chain" id="PRO_5042233996" description="APCDD1 domain-containing protein" evidence="6">
    <location>
        <begin position="22"/>
        <end position="515"/>
    </location>
</feature>